<evidence type="ECO:0000313" key="3">
    <source>
        <dbReference type="EMBL" id="EWY39149.1"/>
    </source>
</evidence>
<reference evidence="3 4" key="1">
    <citation type="submission" date="2013-08" db="EMBL/GenBank/DDBJ databases">
        <title>The genome sequence of Skermanella stibiiresistens.</title>
        <authorList>
            <person name="Zhu W."/>
            <person name="Wang G."/>
        </authorList>
    </citation>
    <scope>NUCLEOTIDE SEQUENCE [LARGE SCALE GENOMIC DNA]</scope>
    <source>
        <strain evidence="3 4">SB22</strain>
    </source>
</reference>
<dbReference type="RefSeq" id="WP_051512525.1">
    <property type="nucleotide sequence ID" value="NZ_AVFL01000013.1"/>
</dbReference>
<dbReference type="InterPro" id="IPR014710">
    <property type="entry name" value="RmlC-like_jellyroll"/>
</dbReference>
<dbReference type="PATRIC" id="fig|1385369.3.peg.3660"/>
<dbReference type="InterPro" id="IPR011051">
    <property type="entry name" value="RmlC_Cupin_sf"/>
</dbReference>
<accession>W9GZD5</accession>
<dbReference type="NCBIfam" id="TIGR02451">
    <property type="entry name" value="anti_sig_ChrR"/>
    <property type="match status" value="1"/>
</dbReference>
<dbReference type="InterPro" id="IPR025979">
    <property type="entry name" value="ChrR-like_cupin_dom"/>
</dbReference>
<dbReference type="Gene3D" id="2.60.120.10">
    <property type="entry name" value="Jelly Rolls"/>
    <property type="match status" value="1"/>
</dbReference>
<organism evidence="3 4">
    <name type="scientific">Skermanella stibiiresistens SB22</name>
    <dbReference type="NCBI Taxonomy" id="1385369"/>
    <lineage>
        <taxon>Bacteria</taxon>
        <taxon>Pseudomonadati</taxon>
        <taxon>Pseudomonadota</taxon>
        <taxon>Alphaproteobacteria</taxon>
        <taxon>Rhodospirillales</taxon>
        <taxon>Azospirillaceae</taxon>
        <taxon>Skermanella</taxon>
    </lineage>
</organism>
<dbReference type="InterPro" id="IPR027383">
    <property type="entry name" value="Znf_put"/>
</dbReference>
<name>W9GZD5_9PROT</name>
<dbReference type="InterPro" id="IPR041916">
    <property type="entry name" value="Anti_sigma_zinc_sf"/>
</dbReference>
<dbReference type="Pfam" id="PF13490">
    <property type="entry name" value="zf-HC2"/>
    <property type="match status" value="1"/>
</dbReference>
<evidence type="ECO:0000259" key="2">
    <source>
        <dbReference type="Pfam" id="PF13490"/>
    </source>
</evidence>
<dbReference type="InterPro" id="IPR012807">
    <property type="entry name" value="Anti-sigma_ChrR"/>
</dbReference>
<keyword evidence="4" id="KW-1185">Reference proteome</keyword>
<dbReference type="Pfam" id="PF12973">
    <property type="entry name" value="Cupin_7"/>
    <property type="match status" value="1"/>
</dbReference>
<dbReference type="Gene3D" id="1.10.10.1320">
    <property type="entry name" value="Anti-sigma factor, zinc-finger domain"/>
    <property type="match status" value="1"/>
</dbReference>
<sequence length="228" mass="23946">MTLDPKSPAHHPAHHPDEALLLDYAAGSLDEPTSLVIATHLALCPDCRRVVAGHEAVGGVLLEETAPVEPAAGALAALMTLLDEPAAPPPVDASPIPSAPILPRPLRDYVGGDLGAVPWRKLISGIDVHDIVVGSAPNRFKTRLMRIKGGVAVPRHTHEGFELVMVVEGGFSDGGRHYDRGDVTCSDGEVDHSPVADADGGCVCLAVTDAPLRLTGPLMRLLNPFVKF</sequence>
<dbReference type="SUPFAM" id="SSF51182">
    <property type="entry name" value="RmlC-like cupins"/>
    <property type="match status" value="1"/>
</dbReference>
<feature type="domain" description="Putative zinc-finger" evidence="2">
    <location>
        <begin position="19"/>
        <end position="48"/>
    </location>
</feature>
<comment type="caution">
    <text evidence="3">The sequence shown here is derived from an EMBL/GenBank/DDBJ whole genome shotgun (WGS) entry which is preliminary data.</text>
</comment>
<dbReference type="EMBL" id="AVFL01000013">
    <property type="protein sequence ID" value="EWY39149.1"/>
    <property type="molecule type" value="Genomic_DNA"/>
</dbReference>
<evidence type="ECO:0000259" key="1">
    <source>
        <dbReference type="Pfam" id="PF12973"/>
    </source>
</evidence>
<dbReference type="STRING" id="1385369.N825_07365"/>
<dbReference type="CDD" id="cd20301">
    <property type="entry name" value="cupin_ChrR"/>
    <property type="match status" value="1"/>
</dbReference>
<proteinExistence type="predicted"/>
<feature type="domain" description="ChrR-like cupin" evidence="1">
    <location>
        <begin position="113"/>
        <end position="206"/>
    </location>
</feature>
<gene>
    <name evidence="3" type="ORF">N825_07365</name>
</gene>
<evidence type="ECO:0000313" key="4">
    <source>
        <dbReference type="Proteomes" id="UP000019486"/>
    </source>
</evidence>
<protein>
    <submittedName>
        <fullName evidence="3">Transcriptional regulator</fullName>
    </submittedName>
</protein>
<dbReference type="AlphaFoldDB" id="W9GZD5"/>
<dbReference type="Proteomes" id="UP000019486">
    <property type="component" value="Unassembled WGS sequence"/>
</dbReference>